<organism evidence="1 2">
    <name type="scientific">Seleniivibrio woodruffii</name>
    <dbReference type="NCBI Taxonomy" id="1078050"/>
    <lineage>
        <taxon>Bacteria</taxon>
        <taxon>Pseudomonadati</taxon>
        <taxon>Deferribacterota</taxon>
        <taxon>Deferribacteres</taxon>
        <taxon>Deferribacterales</taxon>
        <taxon>Geovibrionaceae</taxon>
        <taxon>Seleniivibrio</taxon>
    </lineage>
</organism>
<dbReference type="RefSeq" id="WP_132874453.1">
    <property type="nucleotide sequence ID" value="NZ_JAJUHT010000008.1"/>
</dbReference>
<evidence type="ECO:0000313" key="1">
    <source>
        <dbReference type="EMBL" id="TCK59546.1"/>
    </source>
</evidence>
<proteinExistence type="predicted"/>
<gene>
    <name evidence="1" type="ORF">C8D98_2480</name>
</gene>
<reference evidence="1 2" key="1">
    <citation type="submission" date="2019-03" db="EMBL/GenBank/DDBJ databases">
        <title>Genomic Encyclopedia of Type Strains, Phase IV (KMG-IV): sequencing the most valuable type-strain genomes for metagenomic binning, comparative biology and taxonomic classification.</title>
        <authorList>
            <person name="Goeker M."/>
        </authorList>
    </citation>
    <scope>NUCLEOTIDE SEQUENCE [LARGE SCALE GENOMIC DNA]</scope>
    <source>
        <strain evidence="1 2">DSM 24984</strain>
    </source>
</reference>
<name>A0A4R1K5S0_9BACT</name>
<dbReference type="AlphaFoldDB" id="A0A4R1K5S0"/>
<dbReference type="EMBL" id="SMGG01000006">
    <property type="protein sequence ID" value="TCK59546.1"/>
    <property type="molecule type" value="Genomic_DNA"/>
</dbReference>
<comment type="caution">
    <text evidence="1">The sequence shown here is derived from an EMBL/GenBank/DDBJ whole genome shotgun (WGS) entry which is preliminary data.</text>
</comment>
<keyword evidence="2" id="KW-1185">Reference proteome</keyword>
<dbReference type="Proteomes" id="UP000294614">
    <property type="component" value="Unassembled WGS sequence"/>
</dbReference>
<evidence type="ECO:0000313" key="2">
    <source>
        <dbReference type="Proteomes" id="UP000294614"/>
    </source>
</evidence>
<accession>A0A4R1K5S0</accession>
<protein>
    <submittedName>
        <fullName evidence="1">Uncharacterized protein</fullName>
    </submittedName>
</protein>
<sequence>MNSIWSVSEAEKNGEAKFKKPSTVSQQIEFAHMMMSMDAGNVVDTFKSMGNGSLLSADPLILPTRDNVEQISAYMEERLSEAFKRAGIASEPAVTFSVGSDGSLNVRGDRDDIGEIQELFDNNPELSQEMSNFMALASQMPHFERALEFQIKYENADSKREIDALLKEYADLFDGEEHYSTEFSYDSGQMDIDTKFTA</sequence>